<evidence type="ECO:0000313" key="3">
    <source>
        <dbReference type="EMBL" id="CDB61955.1"/>
    </source>
</evidence>
<dbReference type="CDD" id="cd01743">
    <property type="entry name" value="GATase1_Anthranilate_Synthase"/>
    <property type="match status" value="1"/>
</dbReference>
<protein>
    <recommendedName>
        <fullName evidence="2">Glutamine amidotransferase domain-containing protein</fullName>
    </recommendedName>
</protein>
<evidence type="ECO:0000256" key="1">
    <source>
        <dbReference type="ARBA" id="ARBA00022962"/>
    </source>
</evidence>
<evidence type="ECO:0000259" key="2">
    <source>
        <dbReference type="Pfam" id="PF00117"/>
    </source>
</evidence>
<dbReference type="PRINTS" id="PR00096">
    <property type="entry name" value="GATASE"/>
</dbReference>
<sequence length="210" mass="23132">MIVLIDNYDSFSYNLVQMIGSIEPDIQVVRNDQVTADDIENMKPSHLILSPGPGYPRDAGILEEAVMKLKGKMPILGVCLGHQGICEAFGGTIAHAKKLMHGKQSDIRLDSHIQDGRFPASEKAGIRCRLFEGLPPVIPAARYHSLSAVPDSLPEELEVVALDCMEGEVMAVQHMGYPIYGLQFHPESILTPDGRRILENFLNIRATQAM</sequence>
<dbReference type="Proteomes" id="UP000018009">
    <property type="component" value="Unassembled WGS sequence"/>
</dbReference>
<comment type="caution">
    <text evidence="3">The sequence shown here is derived from an EMBL/GenBank/DDBJ whole genome shotgun (WGS) entry which is preliminary data.</text>
</comment>
<dbReference type="InterPro" id="IPR050472">
    <property type="entry name" value="Anth_synth/Amidotransfase"/>
</dbReference>
<dbReference type="GO" id="GO:0005829">
    <property type="term" value="C:cytosol"/>
    <property type="evidence" value="ECO:0007669"/>
    <property type="project" value="TreeGrafter"/>
</dbReference>
<gene>
    <name evidence="3" type="ORF">BN486_02157</name>
</gene>
<dbReference type="NCBIfam" id="TIGR00566">
    <property type="entry name" value="trpG_papA"/>
    <property type="match status" value="1"/>
</dbReference>
<dbReference type="PRINTS" id="PR00097">
    <property type="entry name" value="ANTSNTHASEII"/>
</dbReference>
<dbReference type="GO" id="GO:0004049">
    <property type="term" value="F:anthranilate synthase activity"/>
    <property type="evidence" value="ECO:0007669"/>
    <property type="project" value="TreeGrafter"/>
</dbReference>
<dbReference type="InterPro" id="IPR029062">
    <property type="entry name" value="Class_I_gatase-like"/>
</dbReference>
<dbReference type="InterPro" id="IPR006221">
    <property type="entry name" value="TrpG/PapA_dom"/>
</dbReference>
<proteinExistence type="predicted"/>
<dbReference type="GO" id="GO:0000162">
    <property type="term" value="P:L-tryptophan biosynthetic process"/>
    <property type="evidence" value="ECO:0007669"/>
    <property type="project" value="TreeGrafter"/>
</dbReference>
<dbReference type="AlphaFoldDB" id="R6JKW2"/>
<organism evidence="3 4">
    <name type="scientific">[Clostridium] clostridioforme CAG:132</name>
    <dbReference type="NCBI Taxonomy" id="1263065"/>
    <lineage>
        <taxon>Bacteria</taxon>
        <taxon>Bacillati</taxon>
        <taxon>Bacillota</taxon>
        <taxon>Clostridia</taxon>
        <taxon>Lachnospirales</taxon>
        <taxon>Lachnospiraceae</taxon>
        <taxon>Enterocloster</taxon>
    </lineage>
</organism>
<dbReference type="PROSITE" id="PS51273">
    <property type="entry name" value="GATASE_TYPE_1"/>
    <property type="match status" value="1"/>
</dbReference>
<dbReference type="Pfam" id="PF00117">
    <property type="entry name" value="GATase"/>
    <property type="match status" value="1"/>
</dbReference>
<dbReference type="SUPFAM" id="SSF52317">
    <property type="entry name" value="Class I glutamine amidotransferase-like"/>
    <property type="match status" value="1"/>
</dbReference>
<dbReference type="RefSeq" id="WP_022201922.1">
    <property type="nucleotide sequence ID" value="NZ_FR885991.1"/>
</dbReference>
<evidence type="ECO:0000313" key="4">
    <source>
        <dbReference type="Proteomes" id="UP000018009"/>
    </source>
</evidence>
<name>R6JKW2_9FIRM</name>
<dbReference type="InterPro" id="IPR017926">
    <property type="entry name" value="GATASE"/>
</dbReference>
<keyword evidence="1" id="KW-0315">Glutamine amidotransferase</keyword>
<dbReference type="Gene3D" id="3.40.50.880">
    <property type="match status" value="1"/>
</dbReference>
<dbReference type="PRINTS" id="PR00099">
    <property type="entry name" value="CPSGATASE"/>
</dbReference>
<feature type="domain" description="Glutamine amidotransferase" evidence="2">
    <location>
        <begin position="3"/>
        <end position="202"/>
    </location>
</feature>
<accession>R6JKW2</accession>
<dbReference type="FunFam" id="3.40.50.880:FF:000003">
    <property type="entry name" value="Anthranilate synthase component II"/>
    <property type="match status" value="1"/>
</dbReference>
<dbReference type="EMBL" id="CBDY010000103">
    <property type="protein sequence ID" value="CDB61955.1"/>
    <property type="molecule type" value="Genomic_DNA"/>
</dbReference>
<dbReference type="PANTHER" id="PTHR43418:SF4">
    <property type="entry name" value="MULTIFUNCTIONAL TRYPTOPHAN BIOSYNTHESIS PROTEIN"/>
    <property type="match status" value="1"/>
</dbReference>
<reference evidence="3" key="1">
    <citation type="submission" date="2012-11" db="EMBL/GenBank/DDBJ databases">
        <title>Dependencies among metagenomic species, viruses, plasmids and units of genetic variation.</title>
        <authorList>
            <person name="Nielsen H.B."/>
            <person name="Almeida M."/>
            <person name="Juncker A.S."/>
            <person name="Rasmussen S."/>
            <person name="Li J."/>
            <person name="Sunagawa S."/>
            <person name="Plichta D."/>
            <person name="Gautier L."/>
            <person name="Le Chatelier E."/>
            <person name="Peletier E."/>
            <person name="Bonde I."/>
            <person name="Nielsen T."/>
            <person name="Manichanh C."/>
            <person name="Arumugam M."/>
            <person name="Batto J."/>
            <person name="Santos M.B.Q.D."/>
            <person name="Blom N."/>
            <person name="Borruel N."/>
            <person name="Burgdorf K.S."/>
            <person name="Boumezbeur F."/>
            <person name="Casellas F."/>
            <person name="Dore J."/>
            <person name="Guarner F."/>
            <person name="Hansen T."/>
            <person name="Hildebrand F."/>
            <person name="Kaas R.S."/>
            <person name="Kennedy S."/>
            <person name="Kristiansen K."/>
            <person name="Kultima J.R."/>
            <person name="Leonard P."/>
            <person name="Levenez F."/>
            <person name="Lund O."/>
            <person name="Moumen B."/>
            <person name="Le Paslier D."/>
            <person name="Pons N."/>
            <person name="Pedersen O."/>
            <person name="Prifti E."/>
            <person name="Qin J."/>
            <person name="Raes J."/>
            <person name="Tap J."/>
            <person name="Tims S."/>
            <person name="Ussery D.W."/>
            <person name="Yamada T."/>
            <person name="MetaHit consortium"/>
            <person name="Renault P."/>
            <person name="Sicheritz-Ponten T."/>
            <person name="Bork P."/>
            <person name="Wang J."/>
            <person name="Brunak S."/>
            <person name="Ehrlich S.D."/>
        </authorList>
    </citation>
    <scope>NUCLEOTIDE SEQUENCE [LARGE SCALE GENOMIC DNA]</scope>
</reference>
<dbReference type="PANTHER" id="PTHR43418">
    <property type="entry name" value="MULTIFUNCTIONAL TRYPTOPHAN BIOSYNTHESIS PROTEIN-RELATED"/>
    <property type="match status" value="1"/>
</dbReference>